<organism evidence="6 7">
    <name type="scientific">Agromyces protaetiae</name>
    <dbReference type="NCBI Taxonomy" id="2509455"/>
    <lineage>
        <taxon>Bacteria</taxon>
        <taxon>Bacillati</taxon>
        <taxon>Actinomycetota</taxon>
        <taxon>Actinomycetes</taxon>
        <taxon>Micrococcales</taxon>
        <taxon>Microbacteriaceae</taxon>
        <taxon>Agromyces</taxon>
    </lineage>
</organism>
<dbReference type="OrthoDB" id="4973253at2"/>
<evidence type="ECO:0000256" key="3">
    <source>
        <dbReference type="SAM" id="SignalP"/>
    </source>
</evidence>
<keyword evidence="2" id="KW-0472">Membrane</keyword>
<reference evidence="6 7" key="1">
    <citation type="submission" date="2019-01" db="EMBL/GenBank/DDBJ databases">
        <title>Genome sequencing of strain FW100M-8.</title>
        <authorList>
            <person name="Heo J."/>
            <person name="Kim S.-J."/>
            <person name="Kim J.-S."/>
            <person name="Hong S.-B."/>
            <person name="Kwon S.-W."/>
        </authorList>
    </citation>
    <scope>NUCLEOTIDE SEQUENCE [LARGE SCALE GENOMIC DNA]</scope>
    <source>
        <strain evidence="6 7">FW100M-8</strain>
    </source>
</reference>
<feature type="chain" id="PRO_5038479015" evidence="3">
    <location>
        <begin position="32"/>
        <end position="669"/>
    </location>
</feature>
<keyword evidence="7" id="KW-1185">Reference proteome</keyword>
<feature type="domain" description="DUF2207" evidence="4">
    <location>
        <begin position="82"/>
        <end position="220"/>
    </location>
</feature>
<dbReference type="Proteomes" id="UP000291259">
    <property type="component" value="Chromosome"/>
</dbReference>
<evidence type="ECO:0000313" key="7">
    <source>
        <dbReference type="Proteomes" id="UP000291259"/>
    </source>
</evidence>
<feature type="transmembrane region" description="Helical" evidence="2">
    <location>
        <begin position="441"/>
        <end position="462"/>
    </location>
</feature>
<name>A0A4P6FEX4_9MICO</name>
<sequence>MSRRRPIGLRRVAAAGALAAAWFLAVAPAAAGNAVGETSTGTGTSTALAPVAALPADVDDFSFASFDAVYDLGRDDEGHSTLTTTERLVAVFPDFDQNHGIRRAIPERYDGHPTEIRITSVTDGEGVPRSFETASEDGFLLVTIAARGFVHGEQTYVISYDQRYVTHVPDDAAIDEFYWDVNGTGWAQPFGRVTAELRVEPEIAAAFTGDAACYRGWSGSGTPCESLEVFAPEVAGDAPTAVPFLRASAANLGPYENLTIAAAFEQGTFTPRDDAFLSSPVAVASGVGALGALGAALTALVLRATRWRNHPGRGIVVAEYEPPPGVSIMEAADLVGAPGRGVTASILELAVEGRVRIVETSRKKYAVEFARGDSQGRDVPDPGAGELVRLLFPRGAHPGERRPLKGGSDRLATGLQTLRSRARKFVTTTGYRRSPDPGLRLLVAAIAVVGAIVGVVFAIFAFDQARGGWWPAVALGGAVVLALVAIGAVSSVRPLTERGRDMHDRLEGLRLYIRLAEADRLRVLQSPSGALRVPSGASAATSAGSIPDASQPAPLDSAAVLKLNERLLPYAVLFGLEREWARELAALYEARGEQPGWYSGRGAFDAVAFSTGMASFSSAASTTWSGSSSSSSSSGSGGGGSSGAGAAEAAAGASDARPPCRLSVLLCRA</sequence>
<dbReference type="KEGG" id="agf:ET445_14745"/>
<accession>A0A4P6FEX4</accession>
<dbReference type="Pfam" id="PF09972">
    <property type="entry name" value="DUF2207"/>
    <property type="match status" value="1"/>
</dbReference>
<evidence type="ECO:0000256" key="2">
    <source>
        <dbReference type="SAM" id="Phobius"/>
    </source>
</evidence>
<evidence type="ECO:0000256" key="1">
    <source>
        <dbReference type="SAM" id="MobiDB-lite"/>
    </source>
</evidence>
<evidence type="ECO:0000259" key="4">
    <source>
        <dbReference type="Pfam" id="PF09972"/>
    </source>
</evidence>
<feature type="compositionally biased region" description="Low complexity" evidence="1">
    <location>
        <begin position="624"/>
        <end position="634"/>
    </location>
</feature>
<keyword evidence="2" id="KW-1133">Transmembrane helix</keyword>
<keyword evidence="2" id="KW-0812">Transmembrane</keyword>
<proteinExistence type="predicted"/>
<feature type="transmembrane region" description="Helical" evidence="2">
    <location>
        <begin position="468"/>
        <end position="492"/>
    </location>
</feature>
<dbReference type="AlphaFoldDB" id="A0A4P6FEX4"/>
<evidence type="ECO:0000313" key="6">
    <source>
        <dbReference type="EMBL" id="QAY74396.1"/>
    </source>
</evidence>
<dbReference type="Pfam" id="PF20990">
    <property type="entry name" value="DUF2207_C"/>
    <property type="match status" value="1"/>
</dbReference>
<dbReference type="RefSeq" id="WP_129191941.1">
    <property type="nucleotide sequence ID" value="NZ_CP035491.1"/>
</dbReference>
<feature type="transmembrane region" description="Helical" evidence="2">
    <location>
        <begin position="281"/>
        <end position="302"/>
    </location>
</feature>
<feature type="region of interest" description="Disordered" evidence="1">
    <location>
        <begin position="624"/>
        <end position="656"/>
    </location>
</feature>
<evidence type="ECO:0000259" key="5">
    <source>
        <dbReference type="Pfam" id="PF20990"/>
    </source>
</evidence>
<feature type="compositionally biased region" description="Low complexity" evidence="1">
    <location>
        <begin position="644"/>
        <end position="654"/>
    </location>
</feature>
<feature type="signal peptide" evidence="3">
    <location>
        <begin position="1"/>
        <end position="31"/>
    </location>
</feature>
<protein>
    <submittedName>
        <fullName evidence="6">DUF2207 domain-containing protein</fullName>
    </submittedName>
</protein>
<dbReference type="InterPro" id="IPR048389">
    <property type="entry name" value="YciQ-like_C"/>
</dbReference>
<dbReference type="InterPro" id="IPR018702">
    <property type="entry name" value="DUF2207"/>
</dbReference>
<keyword evidence="3" id="KW-0732">Signal</keyword>
<dbReference type="EMBL" id="CP035491">
    <property type="protein sequence ID" value="QAY74396.1"/>
    <property type="molecule type" value="Genomic_DNA"/>
</dbReference>
<feature type="domain" description="Predicted membrane protein YciQ-like C-terminal" evidence="5">
    <location>
        <begin position="319"/>
        <end position="526"/>
    </location>
</feature>
<gene>
    <name evidence="6" type="ORF">ET445_14745</name>
</gene>